<dbReference type="InterPro" id="IPR014721">
    <property type="entry name" value="Ribsml_uS5_D2-typ_fold_subgr"/>
</dbReference>
<evidence type="ECO:0000256" key="6">
    <source>
        <dbReference type="HAMAP-Rule" id="MF_00227"/>
    </source>
</evidence>
<keyword evidence="3 6" id="KW-0255">Endonuclease</keyword>
<reference evidence="8 9" key="1">
    <citation type="journal article" date="2015" name="Int. J. Syst. Evol. Microbiol.">
        <title>Carboxylicivirga linearis sp. nov., isolated from a sea cucumber culture pond.</title>
        <authorList>
            <person name="Wang F.Q."/>
            <person name="Zhou Y.X."/>
            <person name="Lin X.Z."/>
            <person name="Chen G.J."/>
            <person name="Du Z.J."/>
        </authorList>
    </citation>
    <scope>NUCLEOTIDE SEQUENCE [LARGE SCALE GENOMIC DNA]</scope>
    <source>
        <strain evidence="8 9">FB218</strain>
    </source>
</reference>
<comment type="caution">
    <text evidence="8">The sequence shown here is derived from an EMBL/GenBank/DDBJ whole genome shotgun (WGS) entry which is preliminary data.</text>
</comment>
<dbReference type="InterPro" id="IPR000100">
    <property type="entry name" value="RNase_P"/>
</dbReference>
<keyword evidence="4 6" id="KW-0378">Hydrolase</keyword>
<evidence type="ECO:0000256" key="4">
    <source>
        <dbReference type="ARBA" id="ARBA00022801"/>
    </source>
</evidence>
<dbReference type="Pfam" id="PF00825">
    <property type="entry name" value="Ribonuclease_P"/>
    <property type="match status" value="1"/>
</dbReference>
<dbReference type="HAMAP" id="MF_00227">
    <property type="entry name" value="RNase_P"/>
    <property type="match status" value="1"/>
</dbReference>
<dbReference type="Gene3D" id="3.30.230.10">
    <property type="match status" value="1"/>
</dbReference>
<evidence type="ECO:0000256" key="2">
    <source>
        <dbReference type="ARBA" id="ARBA00022722"/>
    </source>
</evidence>
<evidence type="ECO:0000256" key="3">
    <source>
        <dbReference type="ARBA" id="ARBA00022759"/>
    </source>
</evidence>
<evidence type="ECO:0000313" key="8">
    <source>
        <dbReference type="EMBL" id="MBS2098825.1"/>
    </source>
</evidence>
<accession>A0ABS5JVM0</accession>
<keyword evidence="2 6" id="KW-0540">Nuclease</keyword>
<name>A0ABS5JVM0_9BACT</name>
<evidence type="ECO:0000256" key="7">
    <source>
        <dbReference type="NCBIfam" id="TIGR00188"/>
    </source>
</evidence>
<keyword evidence="5 6" id="KW-0694">RNA-binding</keyword>
<sequence>MTTQRNTFSKNERLCSRKTIQQLFDEGTSFTRYPFRVTILPITDEEAAPVQVLVSVSKRKFKRANKRNWIKRRIREAYRLNKHEAIQVLSEKNIKLAVSFVYIPSEILDYAIIEKNIKKALKQVISKILPDDKH</sequence>
<comment type="subunit">
    <text evidence="6">Consists of a catalytic RNA component (M1 or rnpB) and a protein subunit.</text>
</comment>
<dbReference type="EC" id="3.1.26.5" evidence="6 7"/>
<organism evidence="8 9">
    <name type="scientific">Carboxylicivirga linearis</name>
    <dbReference type="NCBI Taxonomy" id="1628157"/>
    <lineage>
        <taxon>Bacteria</taxon>
        <taxon>Pseudomonadati</taxon>
        <taxon>Bacteroidota</taxon>
        <taxon>Bacteroidia</taxon>
        <taxon>Marinilabiliales</taxon>
        <taxon>Marinilabiliaceae</taxon>
        <taxon>Carboxylicivirga</taxon>
    </lineage>
</organism>
<dbReference type="GO" id="GO:0004526">
    <property type="term" value="F:ribonuclease P activity"/>
    <property type="evidence" value="ECO:0007669"/>
    <property type="project" value="UniProtKB-EC"/>
</dbReference>
<keyword evidence="9" id="KW-1185">Reference proteome</keyword>
<dbReference type="RefSeq" id="WP_212216067.1">
    <property type="nucleotide sequence ID" value="NZ_JAGUCO010000006.1"/>
</dbReference>
<protein>
    <recommendedName>
        <fullName evidence="6 7">Ribonuclease P protein component</fullName>
        <shortName evidence="6">RNase P protein</shortName>
        <shortName evidence="6">RNaseP protein</shortName>
        <ecNumber evidence="6 7">3.1.26.5</ecNumber>
    </recommendedName>
    <alternativeName>
        <fullName evidence="6">Protein C5</fullName>
    </alternativeName>
</protein>
<comment type="function">
    <text evidence="6">RNaseP catalyzes the removal of the 5'-leader sequence from pre-tRNA to produce the mature 5'-terminus. It can also cleave other RNA substrates such as 4.5S RNA. The protein component plays an auxiliary but essential role in vivo by binding to the 5'-leader sequence and broadening the substrate specificity of the ribozyme.</text>
</comment>
<dbReference type="EMBL" id="JAGUCO010000006">
    <property type="protein sequence ID" value="MBS2098825.1"/>
    <property type="molecule type" value="Genomic_DNA"/>
</dbReference>
<evidence type="ECO:0000313" key="9">
    <source>
        <dbReference type="Proteomes" id="UP000708576"/>
    </source>
</evidence>
<dbReference type="SUPFAM" id="SSF54211">
    <property type="entry name" value="Ribosomal protein S5 domain 2-like"/>
    <property type="match status" value="1"/>
</dbReference>
<proteinExistence type="inferred from homology"/>
<comment type="catalytic activity">
    <reaction evidence="6">
        <text>Endonucleolytic cleavage of RNA, removing 5'-extranucleotides from tRNA precursor.</text>
        <dbReference type="EC" id="3.1.26.5"/>
    </reaction>
</comment>
<gene>
    <name evidence="6 8" type="primary">rnpA</name>
    <name evidence="8" type="ORF">KEM10_11090</name>
</gene>
<evidence type="ECO:0000256" key="1">
    <source>
        <dbReference type="ARBA" id="ARBA00022694"/>
    </source>
</evidence>
<dbReference type="NCBIfam" id="TIGR00188">
    <property type="entry name" value="rnpA"/>
    <property type="match status" value="1"/>
</dbReference>
<dbReference type="InterPro" id="IPR020568">
    <property type="entry name" value="Ribosomal_Su5_D2-typ_SF"/>
</dbReference>
<evidence type="ECO:0000256" key="5">
    <source>
        <dbReference type="ARBA" id="ARBA00022884"/>
    </source>
</evidence>
<comment type="similarity">
    <text evidence="6">Belongs to the RnpA family.</text>
</comment>
<dbReference type="PANTHER" id="PTHR33992:SF1">
    <property type="entry name" value="RIBONUCLEASE P PROTEIN COMPONENT"/>
    <property type="match status" value="1"/>
</dbReference>
<dbReference type="PANTHER" id="PTHR33992">
    <property type="entry name" value="RIBONUCLEASE P PROTEIN COMPONENT"/>
    <property type="match status" value="1"/>
</dbReference>
<dbReference type="Proteomes" id="UP000708576">
    <property type="component" value="Unassembled WGS sequence"/>
</dbReference>
<keyword evidence="1 6" id="KW-0819">tRNA processing</keyword>